<dbReference type="Pfam" id="PF10763">
    <property type="entry name" value="DUF2584"/>
    <property type="match status" value="1"/>
</dbReference>
<dbReference type="InterPro" id="IPR015947">
    <property type="entry name" value="PUA-like_sf"/>
</dbReference>
<keyword evidence="2" id="KW-1185">Reference proteome</keyword>
<evidence type="ECO:0000313" key="1">
    <source>
        <dbReference type="EMBL" id="GER69367.1"/>
    </source>
</evidence>
<sequence length="80" mass="9259">MGMLMGLDTVLITNGEEERIEQNLFVLKKPGYCLYPLDMPIEVRKKKESEPSGSAVIRKMEWERNTTIIRYELVSLNTPN</sequence>
<dbReference type="RefSeq" id="WP_151679434.1">
    <property type="nucleotide sequence ID" value="NZ_BKZP01000007.1"/>
</dbReference>
<evidence type="ECO:0008006" key="3">
    <source>
        <dbReference type="Google" id="ProtNLM"/>
    </source>
</evidence>
<reference evidence="1 2" key="1">
    <citation type="submission" date="2019-09" db="EMBL/GenBank/DDBJ databases">
        <title>Draft genome sequence of Bacillus sp. JC-7.</title>
        <authorList>
            <person name="Tanaka N."/>
            <person name="Shiwa Y."/>
            <person name="Fujita N."/>
            <person name="Tanasupawat S."/>
        </authorList>
    </citation>
    <scope>NUCLEOTIDE SEQUENCE [LARGE SCALE GENOMIC DNA]</scope>
    <source>
        <strain evidence="1 2">JC-7</strain>
    </source>
</reference>
<dbReference type="Gene3D" id="2.40.240.20">
    <property type="entry name" value="Hypothetical PUA domain-like, domain 1"/>
    <property type="match status" value="1"/>
</dbReference>
<dbReference type="Proteomes" id="UP000391919">
    <property type="component" value="Unassembled WGS sequence"/>
</dbReference>
<dbReference type="SUPFAM" id="SSF88697">
    <property type="entry name" value="PUA domain-like"/>
    <property type="match status" value="1"/>
</dbReference>
<proteinExistence type="predicted"/>
<organism evidence="1 2">
    <name type="scientific">Weizmannia acidilactici</name>
    <dbReference type="NCBI Taxonomy" id="2607726"/>
    <lineage>
        <taxon>Bacteria</taxon>
        <taxon>Bacillati</taxon>
        <taxon>Bacillota</taxon>
        <taxon>Bacilli</taxon>
        <taxon>Bacillales</taxon>
        <taxon>Bacillaceae</taxon>
        <taxon>Heyndrickxia</taxon>
    </lineage>
</organism>
<protein>
    <recommendedName>
        <fullName evidence="3">DUF2584 domain-containing protein</fullName>
    </recommendedName>
</protein>
<dbReference type="InterPro" id="IPR019699">
    <property type="entry name" value="DUF2584"/>
</dbReference>
<dbReference type="AlphaFoldDB" id="A0A5J4JFQ2"/>
<gene>
    <name evidence="1" type="ORF">BpJC7_06700</name>
</gene>
<accession>A0A5J4JFQ2</accession>
<dbReference type="EMBL" id="BKZQ01000006">
    <property type="protein sequence ID" value="GER69367.1"/>
    <property type="molecule type" value="Genomic_DNA"/>
</dbReference>
<name>A0A5J4JFQ2_9BACI</name>
<evidence type="ECO:0000313" key="2">
    <source>
        <dbReference type="Proteomes" id="UP000391919"/>
    </source>
</evidence>
<comment type="caution">
    <text evidence="1">The sequence shown here is derived from an EMBL/GenBank/DDBJ whole genome shotgun (WGS) entry which is preliminary data.</text>
</comment>